<dbReference type="AlphaFoldDB" id="A0A0W0F704"/>
<evidence type="ECO:0000259" key="7">
    <source>
        <dbReference type="Pfam" id="PF17917"/>
    </source>
</evidence>
<accession>A0A0W0F704</accession>
<evidence type="ECO:0000256" key="3">
    <source>
        <dbReference type="ARBA" id="ARBA00022722"/>
    </source>
</evidence>
<evidence type="ECO:0000313" key="8">
    <source>
        <dbReference type="EMBL" id="KTB32072.1"/>
    </source>
</evidence>
<dbReference type="GO" id="GO:0016787">
    <property type="term" value="F:hydrolase activity"/>
    <property type="evidence" value="ECO:0007669"/>
    <property type="project" value="UniProtKB-KW"/>
</dbReference>
<dbReference type="Pfam" id="PF17917">
    <property type="entry name" value="RT_RNaseH"/>
    <property type="match status" value="1"/>
</dbReference>
<evidence type="ECO:0000256" key="4">
    <source>
        <dbReference type="ARBA" id="ARBA00022759"/>
    </source>
</evidence>
<evidence type="ECO:0000256" key="5">
    <source>
        <dbReference type="ARBA" id="ARBA00022801"/>
    </source>
</evidence>
<dbReference type="InterPro" id="IPR043502">
    <property type="entry name" value="DNA/RNA_pol_sf"/>
</dbReference>
<keyword evidence="2" id="KW-0548">Nucleotidyltransferase</keyword>
<protein>
    <recommendedName>
        <fullName evidence="7">Reverse transcriptase RNase H-like domain-containing protein</fullName>
    </recommendedName>
</protein>
<keyword evidence="4" id="KW-0255">Endonuclease</keyword>
<organism evidence="8 9">
    <name type="scientific">Moniliophthora roreri</name>
    <name type="common">Frosty pod rot fungus</name>
    <name type="synonym">Monilia roreri</name>
    <dbReference type="NCBI Taxonomy" id="221103"/>
    <lineage>
        <taxon>Eukaryota</taxon>
        <taxon>Fungi</taxon>
        <taxon>Dikarya</taxon>
        <taxon>Basidiomycota</taxon>
        <taxon>Agaricomycotina</taxon>
        <taxon>Agaricomycetes</taxon>
        <taxon>Agaricomycetidae</taxon>
        <taxon>Agaricales</taxon>
        <taxon>Marasmiineae</taxon>
        <taxon>Marasmiaceae</taxon>
        <taxon>Moniliophthora</taxon>
    </lineage>
</organism>
<keyword evidence="6" id="KW-0695">RNA-directed DNA polymerase</keyword>
<dbReference type="Proteomes" id="UP000054988">
    <property type="component" value="Unassembled WGS sequence"/>
</dbReference>
<evidence type="ECO:0000256" key="1">
    <source>
        <dbReference type="ARBA" id="ARBA00022679"/>
    </source>
</evidence>
<reference evidence="8 9" key="1">
    <citation type="submission" date="2015-12" db="EMBL/GenBank/DDBJ databases">
        <title>Draft genome sequence of Moniliophthora roreri, the causal agent of frosty pod rot of cacao.</title>
        <authorList>
            <person name="Aime M.C."/>
            <person name="Diaz-Valderrama J.R."/>
            <person name="Kijpornyongpan T."/>
            <person name="Phillips-Mora W."/>
        </authorList>
    </citation>
    <scope>NUCLEOTIDE SEQUENCE [LARGE SCALE GENOMIC DNA]</scope>
    <source>
        <strain evidence="8 9">MCA 2952</strain>
    </source>
</reference>
<evidence type="ECO:0000256" key="6">
    <source>
        <dbReference type="ARBA" id="ARBA00022918"/>
    </source>
</evidence>
<dbReference type="GO" id="GO:0003964">
    <property type="term" value="F:RNA-directed DNA polymerase activity"/>
    <property type="evidence" value="ECO:0007669"/>
    <property type="project" value="UniProtKB-KW"/>
</dbReference>
<feature type="domain" description="Reverse transcriptase RNase H-like" evidence="7">
    <location>
        <begin position="9"/>
        <end position="81"/>
    </location>
</feature>
<keyword evidence="1" id="KW-0808">Transferase</keyword>
<dbReference type="SUPFAM" id="SSF56672">
    <property type="entry name" value="DNA/RNA polymerases"/>
    <property type="match status" value="1"/>
</dbReference>
<proteinExistence type="predicted"/>
<dbReference type="PANTHER" id="PTHR34072:SF52">
    <property type="entry name" value="RIBONUCLEASE H"/>
    <property type="match status" value="1"/>
</dbReference>
<dbReference type="GO" id="GO:0004519">
    <property type="term" value="F:endonuclease activity"/>
    <property type="evidence" value="ECO:0007669"/>
    <property type="project" value="UniProtKB-KW"/>
</dbReference>
<comment type="caution">
    <text evidence="8">The sequence shown here is derived from an EMBL/GenBank/DDBJ whole genome shotgun (WGS) entry which is preliminary data.</text>
</comment>
<name>A0A0W0F704_MONRR</name>
<dbReference type="EMBL" id="LATX01002262">
    <property type="protein sequence ID" value="KTB32072.1"/>
    <property type="molecule type" value="Genomic_DNA"/>
</dbReference>
<keyword evidence="5" id="KW-0378">Hydrolase</keyword>
<gene>
    <name evidence="8" type="ORF">WG66_15367</name>
</gene>
<evidence type="ECO:0000256" key="2">
    <source>
        <dbReference type="ARBA" id="ARBA00022695"/>
    </source>
</evidence>
<evidence type="ECO:0000313" key="9">
    <source>
        <dbReference type="Proteomes" id="UP000054988"/>
    </source>
</evidence>
<dbReference type="InterPro" id="IPR041373">
    <property type="entry name" value="RT_RNaseH"/>
</dbReference>
<keyword evidence="3" id="KW-0540">Nuclease</keyword>
<dbReference type="PANTHER" id="PTHR34072">
    <property type="entry name" value="ENZYMATIC POLYPROTEIN-RELATED"/>
    <property type="match status" value="1"/>
</dbReference>
<sequence length="184" mass="20824">MLPNGQSVTKIHPIAYASKRTSRSEKKYQPFLLEFAALKFALDKFSDTIWGFPVEIETDCQALRDVLLNDKLNAAHARWRDGILAHQIVDVRHVPGKLNVVADGLSRTWDGQSDTKEGDGSEWTVSEDWESEKGLVNDLFQVAMESTPYTMLKERFKKEPMFLEVIAALEGLQVDGTVKEKKRA</sequence>